<dbReference type="RefSeq" id="WP_002651558.1">
    <property type="nucleotide sequence ID" value="NZ_CH672376.1"/>
</dbReference>
<dbReference type="EMBL" id="AANZ01000022">
    <property type="protein sequence ID" value="EAQ78316.1"/>
    <property type="molecule type" value="Genomic_DNA"/>
</dbReference>
<dbReference type="AlphaFoldDB" id="A3ZYV5"/>
<protein>
    <recommendedName>
        <fullName evidence="4">Addiction module component</fullName>
    </recommendedName>
</protein>
<evidence type="ECO:0000313" key="3">
    <source>
        <dbReference type="Proteomes" id="UP000004358"/>
    </source>
</evidence>
<organism evidence="2 3">
    <name type="scientific">Blastopirellula marina DSM 3645</name>
    <dbReference type="NCBI Taxonomy" id="314230"/>
    <lineage>
        <taxon>Bacteria</taxon>
        <taxon>Pseudomonadati</taxon>
        <taxon>Planctomycetota</taxon>
        <taxon>Planctomycetia</taxon>
        <taxon>Pirellulales</taxon>
        <taxon>Pirellulaceae</taxon>
        <taxon>Blastopirellula</taxon>
    </lineage>
</organism>
<proteinExistence type="predicted"/>
<evidence type="ECO:0000256" key="1">
    <source>
        <dbReference type="SAM" id="MobiDB-lite"/>
    </source>
</evidence>
<name>A3ZYV5_9BACT</name>
<dbReference type="STRING" id="314230.DSM3645_18306"/>
<accession>A3ZYV5</accession>
<comment type="caution">
    <text evidence="2">The sequence shown here is derived from an EMBL/GenBank/DDBJ whole genome shotgun (WGS) entry which is preliminary data.</text>
</comment>
<gene>
    <name evidence="2" type="ORF">DSM3645_18306</name>
</gene>
<reference evidence="2 3" key="1">
    <citation type="submission" date="2006-02" db="EMBL/GenBank/DDBJ databases">
        <authorList>
            <person name="Amann R."/>
            <person name="Ferriera S."/>
            <person name="Johnson J."/>
            <person name="Kravitz S."/>
            <person name="Halpern A."/>
            <person name="Remington K."/>
            <person name="Beeson K."/>
            <person name="Tran B."/>
            <person name="Rogers Y.-H."/>
            <person name="Friedman R."/>
            <person name="Venter J.C."/>
        </authorList>
    </citation>
    <scope>NUCLEOTIDE SEQUENCE [LARGE SCALE GENOMIC DNA]</scope>
    <source>
        <strain evidence="2 3">DSM 3645</strain>
    </source>
</reference>
<feature type="region of interest" description="Disordered" evidence="1">
    <location>
        <begin position="57"/>
        <end position="87"/>
    </location>
</feature>
<evidence type="ECO:0000313" key="2">
    <source>
        <dbReference type="EMBL" id="EAQ78316.1"/>
    </source>
</evidence>
<sequence>MNPREQLLQQVLALPTADQAFLAQSIEDHLIANLAPETEESADAAGQQLLTELRRRSAAYRSGQAPSRAASDVVAGLRQRQSDERNS</sequence>
<evidence type="ECO:0008006" key="4">
    <source>
        <dbReference type="Google" id="ProtNLM"/>
    </source>
</evidence>
<dbReference type="HOGENOM" id="CLU_2477141_0_0_0"/>
<dbReference type="Proteomes" id="UP000004358">
    <property type="component" value="Unassembled WGS sequence"/>
</dbReference>